<dbReference type="AlphaFoldDB" id="A0A0V1DLD6"/>
<accession>A0A0V1DLD6</accession>
<gene>
    <name evidence="1" type="ORF">T4D_5194</name>
</gene>
<dbReference type="EMBL" id="JYDT01003791">
    <property type="protein sequence ID" value="KRY62120.1"/>
    <property type="molecule type" value="Genomic_DNA"/>
</dbReference>
<reference evidence="1 2" key="1">
    <citation type="submission" date="2015-01" db="EMBL/GenBank/DDBJ databases">
        <title>Evolution of Trichinella species and genotypes.</title>
        <authorList>
            <person name="Korhonen P.K."/>
            <person name="Edoardo P."/>
            <person name="Giuseppe L.R."/>
            <person name="Gasser R.B."/>
        </authorList>
    </citation>
    <scope>NUCLEOTIDE SEQUENCE [LARGE SCALE GENOMIC DNA]</scope>
    <source>
        <strain evidence="1">ISS470</strain>
    </source>
</reference>
<name>A0A0V1DLD6_TRIPS</name>
<dbReference type="Proteomes" id="UP000054995">
    <property type="component" value="Unassembled WGS sequence"/>
</dbReference>
<keyword evidence="2" id="KW-1185">Reference proteome</keyword>
<proteinExistence type="predicted"/>
<comment type="caution">
    <text evidence="1">The sequence shown here is derived from an EMBL/GenBank/DDBJ whole genome shotgun (WGS) entry which is preliminary data.</text>
</comment>
<sequence length="34" mass="4140">MWGETLNNVKNEKCTLNWNMARKLTNEENEKLTW</sequence>
<evidence type="ECO:0000313" key="1">
    <source>
        <dbReference type="EMBL" id="KRY62120.1"/>
    </source>
</evidence>
<organism evidence="1 2">
    <name type="scientific">Trichinella pseudospiralis</name>
    <name type="common">Parasitic roundworm</name>
    <dbReference type="NCBI Taxonomy" id="6337"/>
    <lineage>
        <taxon>Eukaryota</taxon>
        <taxon>Metazoa</taxon>
        <taxon>Ecdysozoa</taxon>
        <taxon>Nematoda</taxon>
        <taxon>Enoplea</taxon>
        <taxon>Dorylaimia</taxon>
        <taxon>Trichinellida</taxon>
        <taxon>Trichinellidae</taxon>
        <taxon>Trichinella</taxon>
    </lineage>
</organism>
<evidence type="ECO:0000313" key="2">
    <source>
        <dbReference type="Proteomes" id="UP000054995"/>
    </source>
</evidence>
<protein>
    <submittedName>
        <fullName evidence="1">Uncharacterized protein</fullName>
    </submittedName>
</protein>